<proteinExistence type="predicted"/>
<protein>
    <submittedName>
        <fullName evidence="1">Uncharacterized protein</fullName>
    </submittedName>
</protein>
<sequence>MVDIVAIKNLIAAETGIAVAELEYVTEELIEELAAANDEDTSDPYGVEEVKLETPEGVEKSSGVYCNSVIIDSAHGGCIRYKRGPRSTPDYGCGYDPYKIDRNAATIRQVGYCSDGRTKFLISWGASFYLD</sequence>
<dbReference type="EMBL" id="JAPJZH010000008">
    <property type="protein sequence ID" value="MDA4846414.1"/>
    <property type="molecule type" value="Genomic_DNA"/>
</dbReference>
<name>A0ABT4VP63_9HYPH</name>
<evidence type="ECO:0000313" key="2">
    <source>
        <dbReference type="Proteomes" id="UP001148313"/>
    </source>
</evidence>
<accession>A0ABT4VP63</accession>
<reference evidence="1" key="1">
    <citation type="submission" date="2022-11" db="EMBL/GenBank/DDBJ databases">
        <title>Hoeflea poritis sp. nov., isolated from scleractinian coral Porites lutea.</title>
        <authorList>
            <person name="Zhang G."/>
            <person name="Wei Q."/>
            <person name="Cai L."/>
        </authorList>
    </citation>
    <scope>NUCLEOTIDE SEQUENCE</scope>
    <source>
        <strain evidence="1">E7-10</strain>
    </source>
</reference>
<keyword evidence="2" id="KW-1185">Reference proteome</keyword>
<organism evidence="1 2">
    <name type="scientific">Hoeflea poritis</name>
    <dbReference type="NCBI Taxonomy" id="2993659"/>
    <lineage>
        <taxon>Bacteria</taxon>
        <taxon>Pseudomonadati</taxon>
        <taxon>Pseudomonadota</taxon>
        <taxon>Alphaproteobacteria</taxon>
        <taxon>Hyphomicrobiales</taxon>
        <taxon>Rhizobiaceae</taxon>
        <taxon>Hoeflea</taxon>
    </lineage>
</organism>
<comment type="caution">
    <text evidence="1">The sequence shown here is derived from an EMBL/GenBank/DDBJ whole genome shotgun (WGS) entry which is preliminary data.</text>
</comment>
<dbReference type="Proteomes" id="UP001148313">
    <property type="component" value="Unassembled WGS sequence"/>
</dbReference>
<evidence type="ECO:0000313" key="1">
    <source>
        <dbReference type="EMBL" id="MDA4846414.1"/>
    </source>
</evidence>
<dbReference type="RefSeq" id="WP_271090162.1">
    <property type="nucleotide sequence ID" value="NZ_JAPJZH010000008.1"/>
</dbReference>
<gene>
    <name evidence="1" type="ORF">OOZ53_13695</name>
</gene>